<gene>
    <name evidence="12" type="primary">hsdR_2</name>
    <name evidence="12" type="ORF">VAT7223_01729</name>
</gene>
<dbReference type="SMART" id="SM00487">
    <property type="entry name" value="DEXDc"/>
    <property type="match status" value="1"/>
</dbReference>
<sequence>MESRTLPKTTEEITAKLPALELISKLGYTFIPPVQCTALRGSTSQVVLVPKLQTYLESVTYLFKGKTRKLQPETIRSIISQVTISTLTEGLVSTNENLFNLYAYGITVTEKHSEGKATKTIPLVNWKEWYKNELHFTEEMNIENSRGTGSRQPDIVCFVNGLPWVVIEAKRPAAKKVNKPTLDEGIRQNIRNQGTNEIPHLFIHSQLLLSIDGYDARYGSCGTSKKFWSRWREEQPKENEEQNAPEFIFTPEQFNEIKNRRLTSVQMDAIFNHRPAEKRQQFEQQLASGERVVTEQDKTLIGLLTPKRLLEFVHLFTVFDSKKGKIVARYQQYFGIKRILEQVQQKDDKGAREGGIIWHTTGSGKSLTMVLLTKALIWLEELKQCRIFLITDRVDLEGQLSDTFLDSGAYTELQKRNAIATSGKELAKKITSGNERIVFSLINKFKTAVESKKCFNPSENIIVLVDEAHRGHGGENSIQMMQAMPNAAFIGFTGTPLLKKNVTERKFGPIIHSYTMQQATKDETVSPLLYEQRKPELCIESDAIDQWFARFTEQLSTKQKSDLKRKFAKRGQLYETEGRLELIAHDISDHFGNFKVKGLRGQLACSSKSMAIRYKKALDKIGKVTSAVVMSPPERLEGEEEVDQESKDLVTQWWAENVGSQDEKIYTENIIKAFSRPDGRDILIVVDKLLTGFDEPLNTVLYIDKSLNNHNLIQAVARVNRLHEDKKYGYLIDYYGILDRLDVTIKKYQDLAEQVQQGYNIDDLKDLYHHMETEYKRLPYLYQALWQVFDDVKNKQDNASLRSYLSPDHHKIGDEFVDRKLKAREDFYAALSAFAKCLGVALQSASFFTDVTTKKQTEYKETLKLFTELRTQVQQDANEIIDYDEYADEIKAIMDKHVVGKSIDHNDELYNVGQLGHGFSIEEMTPEKAKTEQAKIQSRVVKAIEQELQDDPYAKAYFSELLSQALAEAEAMFDSPVKQYLLFEEFEQKVKKREMDNIPEELKGNFQARAYYGLFILGKVAISQEKMVTLSLDIDETIKRLSKQFSINASDLSNNIELELLPMLFEVFEDIEPTTQFIAKIIDVVKQQVNKI</sequence>
<dbReference type="InterPro" id="IPR040980">
    <property type="entry name" value="SWI2_SNF2"/>
</dbReference>
<keyword evidence="9 10" id="KW-0238">DNA-binding</keyword>
<keyword evidence="6" id="KW-0255">Endonuclease</keyword>
<dbReference type="AlphaFoldDB" id="A0A1C3IQ75"/>
<comment type="catalytic activity">
    <reaction evidence="1 10">
        <text>Endonucleolytic cleavage of DNA to give random double-stranded fragments with terminal 5'-phosphates, ATP is simultaneously hydrolyzed.</text>
        <dbReference type="EC" id="3.1.21.3"/>
    </reaction>
</comment>
<dbReference type="RefSeq" id="WP_065678924.1">
    <property type="nucleotide sequence ID" value="NZ_AP025462.1"/>
</dbReference>
<keyword evidence="8 10" id="KW-0067">ATP-binding</keyword>
<evidence type="ECO:0000256" key="6">
    <source>
        <dbReference type="ARBA" id="ARBA00022759"/>
    </source>
</evidence>
<keyword evidence="4 10" id="KW-0547">Nucleotide-binding</keyword>
<dbReference type="InterPro" id="IPR027417">
    <property type="entry name" value="P-loop_NTPase"/>
</dbReference>
<dbReference type="EMBL" id="FLQP01000021">
    <property type="protein sequence ID" value="SBS63563.1"/>
    <property type="molecule type" value="Genomic_DNA"/>
</dbReference>
<name>A0A1C3IQ75_9VIBR</name>
<comment type="subunit">
    <text evidence="10">The type I restriction/modification system is composed of three polypeptides R, M and S.</text>
</comment>
<dbReference type="GO" id="GO:0009035">
    <property type="term" value="F:type I site-specific deoxyribonuclease activity"/>
    <property type="evidence" value="ECO:0007669"/>
    <property type="project" value="UniProtKB-EC"/>
</dbReference>
<dbReference type="GO" id="GO:0005524">
    <property type="term" value="F:ATP binding"/>
    <property type="evidence" value="ECO:0007669"/>
    <property type="project" value="UniProtKB-KW"/>
</dbReference>
<evidence type="ECO:0000313" key="13">
    <source>
        <dbReference type="Proteomes" id="UP000092876"/>
    </source>
</evidence>
<evidence type="ECO:0000256" key="3">
    <source>
        <dbReference type="ARBA" id="ARBA00022722"/>
    </source>
</evidence>
<reference evidence="13" key="1">
    <citation type="submission" date="2016-06" db="EMBL/GenBank/DDBJ databases">
        <authorList>
            <person name="Rodrigo-Torres Lidia"/>
            <person name="Arahal R.David."/>
        </authorList>
    </citation>
    <scope>NUCLEOTIDE SEQUENCE [LARGE SCALE GENOMIC DNA]</scope>
    <source>
        <strain evidence="13">CECT 7223</strain>
    </source>
</reference>
<evidence type="ECO:0000256" key="7">
    <source>
        <dbReference type="ARBA" id="ARBA00022801"/>
    </source>
</evidence>
<dbReference type="PROSITE" id="PS51192">
    <property type="entry name" value="HELICASE_ATP_BIND_1"/>
    <property type="match status" value="1"/>
</dbReference>
<dbReference type="Proteomes" id="UP000092876">
    <property type="component" value="Unassembled WGS sequence"/>
</dbReference>
<dbReference type="Gene3D" id="3.40.50.300">
    <property type="entry name" value="P-loop containing nucleotide triphosphate hydrolases"/>
    <property type="match status" value="2"/>
</dbReference>
<keyword evidence="3" id="KW-0540">Nuclease</keyword>
<dbReference type="Pfam" id="PF22679">
    <property type="entry name" value="T1R_D3-like"/>
    <property type="match status" value="1"/>
</dbReference>
<evidence type="ECO:0000256" key="5">
    <source>
        <dbReference type="ARBA" id="ARBA00022747"/>
    </source>
</evidence>
<dbReference type="InterPro" id="IPR014001">
    <property type="entry name" value="Helicase_ATP-bd"/>
</dbReference>
<dbReference type="SUPFAM" id="SSF52540">
    <property type="entry name" value="P-loop containing nucleoside triphosphate hydrolases"/>
    <property type="match status" value="2"/>
</dbReference>
<evidence type="ECO:0000256" key="10">
    <source>
        <dbReference type="RuleBase" id="RU364115"/>
    </source>
</evidence>
<proteinExistence type="inferred from homology"/>
<feature type="domain" description="Helicase ATP-binding" evidence="11">
    <location>
        <begin position="346"/>
        <end position="514"/>
    </location>
</feature>
<dbReference type="Gene3D" id="3.90.1570.50">
    <property type="match status" value="1"/>
</dbReference>
<accession>A0A1C3IQ75</accession>
<evidence type="ECO:0000256" key="1">
    <source>
        <dbReference type="ARBA" id="ARBA00000851"/>
    </source>
</evidence>
<dbReference type="InterPro" id="IPR051268">
    <property type="entry name" value="Type-I_R_enzyme_R_subunit"/>
</dbReference>
<dbReference type="NCBIfam" id="TIGR00348">
    <property type="entry name" value="hsdR"/>
    <property type="match status" value="1"/>
</dbReference>
<dbReference type="PANTHER" id="PTHR30195">
    <property type="entry name" value="TYPE I SITE-SPECIFIC DEOXYRIBONUCLEASE PROTEIN SUBUNIT M AND R"/>
    <property type="match status" value="1"/>
</dbReference>
<keyword evidence="5 10" id="KW-0680">Restriction system</keyword>
<dbReference type="InterPro" id="IPR055180">
    <property type="entry name" value="HsdR_RecA-like_helicase_dom_2"/>
</dbReference>
<keyword evidence="7 10" id="KW-0378">Hydrolase</keyword>
<evidence type="ECO:0000256" key="8">
    <source>
        <dbReference type="ARBA" id="ARBA00022840"/>
    </source>
</evidence>
<dbReference type="InterPro" id="IPR007409">
    <property type="entry name" value="Restrct_endonuc_type1_HsdR_N"/>
</dbReference>
<evidence type="ECO:0000256" key="4">
    <source>
        <dbReference type="ARBA" id="ARBA00022741"/>
    </source>
</evidence>
<dbReference type="CDD" id="cd22332">
    <property type="entry name" value="HsdR_N"/>
    <property type="match status" value="1"/>
</dbReference>
<evidence type="ECO:0000256" key="9">
    <source>
        <dbReference type="ARBA" id="ARBA00023125"/>
    </source>
</evidence>
<evidence type="ECO:0000259" key="11">
    <source>
        <dbReference type="PROSITE" id="PS51192"/>
    </source>
</evidence>
<evidence type="ECO:0000313" key="12">
    <source>
        <dbReference type="EMBL" id="SBS63563.1"/>
    </source>
</evidence>
<dbReference type="Pfam" id="PF18766">
    <property type="entry name" value="SWI2_SNF2"/>
    <property type="match status" value="1"/>
</dbReference>
<organism evidence="12 13">
    <name type="scientific">Vibrio atlanticus</name>
    <dbReference type="NCBI Taxonomy" id="693153"/>
    <lineage>
        <taxon>Bacteria</taxon>
        <taxon>Pseudomonadati</taxon>
        <taxon>Pseudomonadota</taxon>
        <taxon>Gammaproteobacteria</taxon>
        <taxon>Vibrionales</taxon>
        <taxon>Vibrionaceae</taxon>
        <taxon>Vibrio</taxon>
    </lineage>
</organism>
<dbReference type="EC" id="3.1.21.3" evidence="10"/>
<dbReference type="GeneID" id="94235946"/>
<evidence type="ECO:0000256" key="2">
    <source>
        <dbReference type="ARBA" id="ARBA00008598"/>
    </source>
</evidence>
<dbReference type="InterPro" id="IPR004473">
    <property type="entry name" value="Restrct_endonuc_typeI_HsdR"/>
</dbReference>
<dbReference type="GO" id="GO:0009307">
    <property type="term" value="P:DNA restriction-modification system"/>
    <property type="evidence" value="ECO:0007669"/>
    <property type="project" value="UniProtKB-KW"/>
</dbReference>
<dbReference type="Pfam" id="PF04313">
    <property type="entry name" value="HSDR_N"/>
    <property type="match status" value="1"/>
</dbReference>
<dbReference type="GO" id="GO:0003677">
    <property type="term" value="F:DNA binding"/>
    <property type="evidence" value="ECO:0007669"/>
    <property type="project" value="UniProtKB-KW"/>
</dbReference>
<dbReference type="CDD" id="cd18800">
    <property type="entry name" value="SF2_C_EcoR124I-like"/>
    <property type="match status" value="1"/>
</dbReference>
<comment type="function">
    <text evidence="10">Subunit R is required for both nuclease and ATPase activities, but not for modification.</text>
</comment>
<dbReference type="PANTHER" id="PTHR30195:SF15">
    <property type="entry name" value="TYPE I RESTRICTION ENZYME HINDI ENDONUCLEASE SUBUNIT"/>
    <property type="match status" value="1"/>
</dbReference>
<comment type="similarity">
    <text evidence="2 10">Belongs to the HsdR family.</text>
</comment>
<protein>
    <recommendedName>
        <fullName evidence="10">Type I restriction enzyme endonuclease subunit</fullName>
        <shortName evidence="10">R protein</shortName>
        <ecNumber evidence="10">3.1.21.3</ecNumber>
    </recommendedName>
</protein>